<reference evidence="2 3" key="1">
    <citation type="submission" date="2023-07" db="EMBL/GenBank/DDBJ databases">
        <title>Sorghum-associated microbial communities from plants grown in Nebraska, USA.</title>
        <authorList>
            <person name="Schachtman D."/>
        </authorList>
    </citation>
    <scope>NUCLEOTIDE SEQUENCE [LARGE SCALE GENOMIC DNA]</scope>
    <source>
        <strain evidence="2 3">DS1709</strain>
    </source>
</reference>
<accession>A0ABU1LDC6</accession>
<evidence type="ECO:0000313" key="3">
    <source>
        <dbReference type="Proteomes" id="UP001184853"/>
    </source>
</evidence>
<proteinExistence type="predicted"/>
<keyword evidence="1" id="KW-0472">Membrane</keyword>
<keyword evidence="1" id="KW-1133">Transmembrane helix</keyword>
<keyword evidence="1" id="KW-0812">Transmembrane</keyword>
<evidence type="ECO:0000313" key="2">
    <source>
        <dbReference type="EMBL" id="MDR6404723.1"/>
    </source>
</evidence>
<keyword evidence="3" id="KW-1185">Reference proteome</keyword>
<feature type="transmembrane region" description="Helical" evidence="1">
    <location>
        <begin position="157"/>
        <end position="175"/>
    </location>
</feature>
<sequence>MSKIKRGKGAEWAKLFRIVTLVFSISFFTYWFIKKSAVGIVKDSVALQVINKLPQPLDFYVVTLNDPDIQSIETKHIGKIRPEYYRIEYLKMDKSDEYWIVGYLGKKNLVYFSQHSVPNKNIDQIIEVQNYINQSVRLSDIAKRQVEAYNYENTKQGIWVTLDFLLLFLNLVLLLKKRK</sequence>
<dbReference type="Proteomes" id="UP001184853">
    <property type="component" value="Unassembled WGS sequence"/>
</dbReference>
<protein>
    <submittedName>
        <fullName evidence="2">Uncharacterized protein</fullName>
    </submittedName>
</protein>
<name>A0ABU1LDC6_9FLAO</name>
<comment type="caution">
    <text evidence="2">The sequence shown here is derived from an EMBL/GenBank/DDBJ whole genome shotgun (WGS) entry which is preliminary data.</text>
</comment>
<evidence type="ECO:0000256" key="1">
    <source>
        <dbReference type="SAM" id="Phobius"/>
    </source>
</evidence>
<dbReference type="EMBL" id="JAVDQS010000003">
    <property type="protein sequence ID" value="MDR6404723.1"/>
    <property type="molecule type" value="Genomic_DNA"/>
</dbReference>
<dbReference type="RefSeq" id="WP_309804224.1">
    <property type="nucleotide sequence ID" value="NZ_JAVDQS010000003.1"/>
</dbReference>
<feature type="transmembrane region" description="Helical" evidence="1">
    <location>
        <begin position="12"/>
        <end position="33"/>
    </location>
</feature>
<gene>
    <name evidence="2" type="ORF">J2781_001643</name>
</gene>
<organism evidence="2 3">
    <name type="scientific">Chryseobacterium geocarposphaerae</name>
    <dbReference type="NCBI Taxonomy" id="1416776"/>
    <lineage>
        <taxon>Bacteria</taxon>
        <taxon>Pseudomonadati</taxon>
        <taxon>Bacteroidota</taxon>
        <taxon>Flavobacteriia</taxon>
        <taxon>Flavobacteriales</taxon>
        <taxon>Weeksellaceae</taxon>
        <taxon>Chryseobacterium group</taxon>
        <taxon>Chryseobacterium</taxon>
    </lineage>
</organism>